<protein>
    <submittedName>
        <fullName evidence="2">Uncharacterized protein</fullName>
    </submittedName>
</protein>
<organism evidence="2 3">
    <name type="scientific">Beta vulgaris subsp. vulgaris</name>
    <name type="common">Beet</name>
    <dbReference type="NCBI Taxonomy" id="3555"/>
    <lineage>
        <taxon>Eukaryota</taxon>
        <taxon>Viridiplantae</taxon>
        <taxon>Streptophyta</taxon>
        <taxon>Embryophyta</taxon>
        <taxon>Tracheophyta</taxon>
        <taxon>Spermatophyta</taxon>
        <taxon>Magnoliopsida</taxon>
        <taxon>eudicotyledons</taxon>
        <taxon>Gunneridae</taxon>
        <taxon>Pentapetalae</taxon>
        <taxon>Caryophyllales</taxon>
        <taxon>Chenopodiaceae</taxon>
        <taxon>Betoideae</taxon>
        <taxon>Beta</taxon>
    </lineage>
</organism>
<gene>
    <name evidence="2" type="ORF">BVRB_029570</name>
</gene>
<accession>A0A0J8B162</accession>
<dbReference type="Proteomes" id="UP000035740">
    <property type="component" value="Unassembled WGS sequence"/>
</dbReference>
<evidence type="ECO:0000256" key="1">
    <source>
        <dbReference type="SAM" id="MobiDB-lite"/>
    </source>
</evidence>
<feature type="compositionally biased region" description="Basic and acidic residues" evidence="1">
    <location>
        <begin position="104"/>
        <end position="121"/>
    </location>
</feature>
<proteinExistence type="predicted"/>
<keyword evidence="3" id="KW-1185">Reference proteome</keyword>
<reference evidence="2 3" key="1">
    <citation type="journal article" date="2014" name="Nature">
        <title>The genome of the recently domesticated crop plant sugar beet (Beta vulgaris).</title>
        <authorList>
            <person name="Dohm J.C."/>
            <person name="Minoche A.E."/>
            <person name="Holtgrawe D."/>
            <person name="Capella-Gutierrez S."/>
            <person name="Zakrzewski F."/>
            <person name="Tafer H."/>
            <person name="Rupp O."/>
            <person name="Sorensen T.R."/>
            <person name="Stracke R."/>
            <person name="Reinhardt R."/>
            <person name="Goesmann A."/>
            <person name="Kraft T."/>
            <person name="Schulz B."/>
            <person name="Stadler P.F."/>
            <person name="Schmidt T."/>
            <person name="Gabaldon T."/>
            <person name="Lehrach H."/>
            <person name="Weisshaar B."/>
            <person name="Himmelbauer H."/>
        </authorList>
    </citation>
    <scope>NUCLEOTIDE SEQUENCE [LARGE SCALE GENOMIC DNA]</scope>
    <source>
        <tissue evidence="2">Taproot</tissue>
    </source>
</reference>
<dbReference type="EMBL" id="KQ100674">
    <property type="protein sequence ID" value="KMS93627.1"/>
    <property type="molecule type" value="Genomic_DNA"/>
</dbReference>
<evidence type="ECO:0000313" key="2">
    <source>
        <dbReference type="EMBL" id="KMS93627.1"/>
    </source>
</evidence>
<evidence type="ECO:0000313" key="3">
    <source>
        <dbReference type="Proteomes" id="UP000035740"/>
    </source>
</evidence>
<dbReference type="AlphaFoldDB" id="A0A0J8B162"/>
<dbReference type="Gramene" id="KMS93627">
    <property type="protein sequence ID" value="KMS93627"/>
    <property type="gene ID" value="BVRB_029570"/>
</dbReference>
<name>A0A0J8B162_BETVV</name>
<sequence length="121" mass="14081">MLPVAKPMPKRRLPALCCSVETPIVMLRPKIEDSDIASVRDALIAMKLKPDWHSICLSYMLYYDDSMANIRANVPRSYRNRTPSQKIVHYRFSKWNGSRQHSMARSDESRQHSMARSDESR</sequence>
<feature type="region of interest" description="Disordered" evidence="1">
    <location>
        <begin position="96"/>
        <end position="121"/>
    </location>
</feature>